<sequence length="76" mass="8371">MKAVLATERQDVATMAPAAVKIRLFDNESTVQPVLRPPVDGVGCCHCRHIGGSLECVLFFRWVLIVGFVDLLTIFV</sequence>
<gene>
    <name evidence="2" type="ORF">M8C21_014800</name>
</gene>
<keyword evidence="1" id="KW-1133">Transmembrane helix</keyword>
<feature type="transmembrane region" description="Helical" evidence="1">
    <location>
        <begin position="58"/>
        <end position="75"/>
    </location>
</feature>
<keyword evidence="1" id="KW-0472">Membrane</keyword>
<organism evidence="2 3">
    <name type="scientific">Ambrosia artemisiifolia</name>
    <name type="common">Common ragweed</name>
    <dbReference type="NCBI Taxonomy" id="4212"/>
    <lineage>
        <taxon>Eukaryota</taxon>
        <taxon>Viridiplantae</taxon>
        <taxon>Streptophyta</taxon>
        <taxon>Embryophyta</taxon>
        <taxon>Tracheophyta</taxon>
        <taxon>Spermatophyta</taxon>
        <taxon>Magnoliopsida</taxon>
        <taxon>eudicotyledons</taxon>
        <taxon>Gunneridae</taxon>
        <taxon>Pentapetalae</taxon>
        <taxon>asterids</taxon>
        <taxon>campanulids</taxon>
        <taxon>Asterales</taxon>
        <taxon>Asteraceae</taxon>
        <taxon>Asteroideae</taxon>
        <taxon>Heliantheae alliance</taxon>
        <taxon>Heliantheae</taxon>
        <taxon>Ambrosia</taxon>
    </lineage>
</organism>
<accession>A0AAD5BNM4</accession>
<keyword evidence="1" id="KW-0812">Transmembrane</keyword>
<evidence type="ECO:0000313" key="3">
    <source>
        <dbReference type="Proteomes" id="UP001206925"/>
    </source>
</evidence>
<proteinExistence type="predicted"/>
<reference evidence="2" key="1">
    <citation type="submission" date="2022-06" db="EMBL/GenBank/DDBJ databases">
        <title>Uncovering the hologenomic basis of an extraordinary plant invasion.</title>
        <authorList>
            <person name="Bieker V.C."/>
            <person name="Martin M.D."/>
            <person name="Gilbert T."/>
            <person name="Hodgins K."/>
            <person name="Battlay P."/>
            <person name="Petersen B."/>
            <person name="Wilson J."/>
        </authorList>
    </citation>
    <scope>NUCLEOTIDE SEQUENCE</scope>
    <source>
        <strain evidence="2">AA19_3_7</strain>
        <tissue evidence="2">Leaf</tissue>
    </source>
</reference>
<name>A0AAD5BNM4_AMBAR</name>
<dbReference type="EMBL" id="JAMZMK010011894">
    <property type="protein sequence ID" value="KAI7725618.1"/>
    <property type="molecule type" value="Genomic_DNA"/>
</dbReference>
<dbReference type="Proteomes" id="UP001206925">
    <property type="component" value="Unassembled WGS sequence"/>
</dbReference>
<dbReference type="AlphaFoldDB" id="A0AAD5BNM4"/>
<evidence type="ECO:0000313" key="2">
    <source>
        <dbReference type="EMBL" id="KAI7725618.1"/>
    </source>
</evidence>
<keyword evidence="3" id="KW-1185">Reference proteome</keyword>
<evidence type="ECO:0000256" key="1">
    <source>
        <dbReference type="SAM" id="Phobius"/>
    </source>
</evidence>
<protein>
    <submittedName>
        <fullName evidence="2">Uncharacterized protein</fullName>
    </submittedName>
</protein>
<comment type="caution">
    <text evidence="2">The sequence shown here is derived from an EMBL/GenBank/DDBJ whole genome shotgun (WGS) entry which is preliminary data.</text>
</comment>